<accession>A0A6I3SH31</accession>
<proteinExistence type="predicted"/>
<comment type="caution">
    <text evidence="1">The sequence shown here is derived from an EMBL/GenBank/DDBJ whole genome shotgun (WGS) entry which is preliminary data.</text>
</comment>
<sequence length="79" mass="9204">MSHKKENDHLRTHRQISRLKWETAKEMGVNSPLDNSVEVGVRRDGCETNLREQMVEFAEAALQEEGDRKARLNLQDKKD</sequence>
<name>A0A6I3SH31_HELMO</name>
<evidence type="ECO:0000313" key="2">
    <source>
        <dbReference type="Proteomes" id="UP000430670"/>
    </source>
</evidence>
<reference evidence="1 2" key="1">
    <citation type="submission" date="2019-11" db="EMBL/GenBank/DDBJ databases">
        <title>Whole-genome sequence of a the green, strictly anaerobic photosynthetic bacterium Heliobacillus mobilis DSM 6151.</title>
        <authorList>
            <person name="Kyndt J.A."/>
            <person name="Meyer T.E."/>
        </authorList>
    </citation>
    <scope>NUCLEOTIDE SEQUENCE [LARGE SCALE GENOMIC DNA]</scope>
    <source>
        <strain evidence="1 2">DSM 6151</strain>
    </source>
</reference>
<dbReference type="AlphaFoldDB" id="A0A6I3SH31"/>
<dbReference type="EMBL" id="WNKU01000002">
    <property type="protein sequence ID" value="MTV48112.1"/>
    <property type="molecule type" value="Genomic_DNA"/>
</dbReference>
<organism evidence="1 2">
    <name type="scientific">Heliobacterium mobile</name>
    <name type="common">Heliobacillus mobilis</name>
    <dbReference type="NCBI Taxonomy" id="28064"/>
    <lineage>
        <taxon>Bacteria</taxon>
        <taxon>Bacillati</taxon>
        <taxon>Bacillota</taxon>
        <taxon>Clostridia</taxon>
        <taxon>Eubacteriales</taxon>
        <taxon>Heliobacteriaceae</taxon>
        <taxon>Heliobacterium</taxon>
    </lineage>
</organism>
<evidence type="ECO:0000313" key="1">
    <source>
        <dbReference type="EMBL" id="MTV48112.1"/>
    </source>
</evidence>
<protein>
    <submittedName>
        <fullName evidence="1">Small acid-soluble spore protein</fullName>
    </submittedName>
</protein>
<dbReference type="Proteomes" id="UP000430670">
    <property type="component" value="Unassembled WGS sequence"/>
</dbReference>
<gene>
    <name evidence="1" type="ORF">GJ688_03835</name>
</gene>
<dbReference type="RefSeq" id="WP_170291630.1">
    <property type="nucleotide sequence ID" value="NZ_WNKU01000002.1"/>
</dbReference>
<keyword evidence="2" id="KW-1185">Reference proteome</keyword>